<evidence type="ECO:0000313" key="1">
    <source>
        <dbReference type="EMBL" id="TEB33988.1"/>
    </source>
</evidence>
<reference evidence="1 2" key="1">
    <citation type="journal article" date="2019" name="Nat. Ecol. Evol.">
        <title>Megaphylogeny resolves global patterns of mushroom evolution.</title>
        <authorList>
            <person name="Varga T."/>
            <person name="Krizsan K."/>
            <person name="Foldi C."/>
            <person name="Dima B."/>
            <person name="Sanchez-Garcia M."/>
            <person name="Sanchez-Ramirez S."/>
            <person name="Szollosi G.J."/>
            <person name="Szarkandi J.G."/>
            <person name="Papp V."/>
            <person name="Albert L."/>
            <person name="Andreopoulos W."/>
            <person name="Angelini C."/>
            <person name="Antonin V."/>
            <person name="Barry K.W."/>
            <person name="Bougher N.L."/>
            <person name="Buchanan P."/>
            <person name="Buyck B."/>
            <person name="Bense V."/>
            <person name="Catcheside P."/>
            <person name="Chovatia M."/>
            <person name="Cooper J."/>
            <person name="Damon W."/>
            <person name="Desjardin D."/>
            <person name="Finy P."/>
            <person name="Geml J."/>
            <person name="Haridas S."/>
            <person name="Hughes K."/>
            <person name="Justo A."/>
            <person name="Karasinski D."/>
            <person name="Kautmanova I."/>
            <person name="Kiss B."/>
            <person name="Kocsube S."/>
            <person name="Kotiranta H."/>
            <person name="LaButti K.M."/>
            <person name="Lechner B.E."/>
            <person name="Liimatainen K."/>
            <person name="Lipzen A."/>
            <person name="Lukacs Z."/>
            <person name="Mihaltcheva S."/>
            <person name="Morgado L.N."/>
            <person name="Niskanen T."/>
            <person name="Noordeloos M.E."/>
            <person name="Ohm R.A."/>
            <person name="Ortiz-Santana B."/>
            <person name="Ovrebo C."/>
            <person name="Racz N."/>
            <person name="Riley R."/>
            <person name="Savchenko A."/>
            <person name="Shiryaev A."/>
            <person name="Soop K."/>
            <person name="Spirin V."/>
            <person name="Szebenyi C."/>
            <person name="Tomsovsky M."/>
            <person name="Tulloss R.E."/>
            <person name="Uehling J."/>
            <person name="Grigoriev I.V."/>
            <person name="Vagvolgyi C."/>
            <person name="Papp T."/>
            <person name="Martin F.M."/>
            <person name="Miettinen O."/>
            <person name="Hibbett D.S."/>
            <person name="Nagy L.G."/>
        </authorList>
    </citation>
    <scope>NUCLEOTIDE SEQUENCE [LARGE SCALE GENOMIC DNA]</scope>
    <source>
        <strain evidence="1 2">FP101781</strain>
    </source>
</reference>
<accession>A0A4Y7TJ67</accession>
<name>A0A4Y7TJ67_COPMI</name>
<dbReference type="EMBL" id="QPFP01000011">
    <property type="protein sequence ID" value="TEB33988.1"/>
    <property type="molecule type" value="Genomic_DNA"/>
</dbReference>
<organism evidence="1 2">
    <name type="scientific">Coprinellus micaceus</name>
    <name type="common">Glistening ink-cap mushroom</name>
    <name type="synonym">Coprinus micaceus</name>
    <dbReference type="NCBI Taxonomy" id="71717"/>
    <lineage>
        <taxon>Eukaryota</taxon>
        <taxon>Fungi</taxon>
        <taxon>Dikarya</taxon>
        <taxon>Basidiomycota</taxon>
        <taxon>Agaricomycotina</taxon>
        <taxon>Agaricomycetes</taxon>
        <taxon>Agaricomycetidae</taxon>
        <taxon>Agaricales</taxon>
        <taxon>Agaricineae</taxon>
        <taxon>Psathyrellaceae</taxon>
        <taxon>Coprinellus</taxon>
    </lineage>
</organism>
<keyword evidence="2" id="KW-1185">Reference proteome</keyword>
<dbReference type="Proteomes" id="UP000298030">
    <property type="component" value="Unassembled WGS sequence"/>
</dbReference>
<proteinExistence type="predicted"/>
<gene>
    <name evidence="1" type="ORF">FA13DRAFT_125919</name>
</gene>
<evidence type="ECO:0000313" key="2">
    <source>
        <dbReference type="Proteomes" id="UP000298030"/>
    </source>
</evidence>
<comment type="caution">
    <text evidence="1">The sequence shown here is derived from an EMBL/GenBank/DDBJ whole genome shotgun (WGS) entry which is preliminary data.</text>
</comment>
<dbReference type="AlphaFoldDB" id="A0A4Y7TJ67"/>
<protein>
    <submittedName>
        <fullName evidence="1">Uncharacterized protein</fullName>
    </submittedName>
</protein>
<sequence length="114" mass="13028">MTLAIVVDDNVPLQTNTLVALSRRYLPKCARQKVVFRRLGTHPDGKTKNLSEREIAPVDLNHASYSEISARAGRPISLFHELIQLWSGHEVSLLPTRYEKKASNVRTYPLIHRR</sequence>